<feature type="non-terminal residue" evidence="2">
    <location>
        <position position="81"/>
    </location>
</feature>
<dbReference type="EMBL" id="JAHRHJ020000008">
    <property type="protein sequence ID" value="KAH9304230.1"/>
    <property type="molecule type" value="Genomic_DNA"/>
</dbReference>
<dbReference type="Proteomes" id="UP000824469">
    <property type="component" value="Unassembled WGS sequence"/>
</dbReference>
<feature type="compositionally biased region" description="Basic and acidic residues" evidence="1">
    <location>
        <begin position="1"/>
        <end position="12"/>
    </location>
</feature>
<evidence type="ECO:0000313" key="2">
    <source>
        <dbReference type="EMBL" id="KAH9304230.1"/>
    </source>
</evidence>
<comment type="caution">
    <text evidence="2">The sequence shown here is derived from an EMBL/GenBank/DDBJ whole genome shotgun (WGS) entry which is preliminary data.</text>
</comment>
<name>A0AA38CPD4_TAXCH</name>
<evidence type="ECO:0000256" key="1">
    <source>
        <dbReference type="SAM" id="MobiDB-lite"/>
    </source>
</evidence>
<protein>
    <submittedName>
        <fullName evidence="2">Uncharacterized protein</fullName>
    </submittedName>
</protein>
<keyword evidence="3" id="KW-1185">Reference proteome</keyword>
<reference evidence="2 3" key="1">
    <citation type="journal article" date="2021" name="Nat. Plants">
        <title>The Taxus genome provides insights into paclitaxel biosynthesis.</title>
        <authorList>
            <person name="Xiong X."/>
            <person name="Gou J."/>
            <person name="Liao Q."/>
            <person name="Li Y."/>
            <person name="Zhou Q."/>
            <person name="Bi G."/>
            <person name="Li C."/>
            <person name="Du R."/>
            <person name="Wang X."/>
            <person name="Sun T."/>
            <person name="Guo L."/>
            <person name="Liang H."/>
            <person name="Lu P."/>
            <person name="Wu Y."/>
            <person name="Zhang Z."/>
            <person name="Ro D.K."/>
            <person name="Shang Y."/>
            <person name="Huang S."/>
            <person name="Yan J."/>
        </authorList>
    </citation>
    <scope>NUCLEOTIDE SEQUENCE [LARGE SCALE GENOMIC DNA]</scope>
    <source>
        <strain evidence="2">Ta-2019</strain>
    </source>
</reference>
<accession>A0AA38CPD4</accession>
<feature type="region of interest" description="Disordered" evidence="1">
    <location>
        <begin position="1"/>
        <end position="20"/>
    </location>
</feature>
<evidence type="ECO:0000313" key="3">
    <source>
        <dbReference type="Proteomes" id="UP000824469"/>
    </source>
</evidence>
<gene>
    <name evidence="2" type="ORF">KI387_008634</name>
</gene>
<dbReference type="AlphaFoldDB" id="A0AA38CPD4"/>
<sequence length="81" mass="9172">VCSKLESARGSDTDDDSEGRDHLVDDVWSIASHTRDWRVDKFGWTARSPPSLSHRRRQRCRVRGKGKLVSGKSFGAWKNAC</sequence>
<proteinExistence type="predicted"/>
<feature type="non-terminal residue" evidence="2">
    <location>
        <position position="1"/>
    </location>
</feature>
<organism evidence="2 3">
    <name type="scientific">Taxus chinensis</name>
    <name type="common">Chinese yew</name>
    <name type="synonym">Taxus wallichiana var. chinensis</name>
    <dbReference type="NCBI Taxonomy" id="29808"/>
    <lineage>
        <taxon>Eukaryota</taxon>
        <taxon>Viridiplantae</taxon>
        <taxon>Streptophyta</taxon>
        <taxon>Embryophyta</taxon>
        <taxon>Tracheophyta</taxon>
        <taxon>Spermatophyta</taxon>
        <taxon>Pinopsida</taxon>
        <taxon>Pinidae</taxon>
        <taxon>Conifers II</taxon>
        <taxon>Cupressales</taxon>
        <taxon>Taxaceae</taxon>
        <taxon>Taxus</taxon>
    </lineage>
</organism>